<dbReference type="EMBL" id="BAAAPE010000016">
    <property type="protein sequence ID" value="GAA2095288.1"/>
    <property type="molecule type" value="Genomic_DNA"/>
</dbReference>
<reference evidence="2 3" key="1">
    <citation type="journal article" date="2019" name="Int. J. Syst. Evol. Microbiol.">
        <title>The Global Catalogue of Microorganisms (GCM) 10K type strain sequencing project: providing services to taxonomists for standard genome sequencing and annotation.</title>
        <authorList>
            <consortium name="The Broad Institute Genomics Platform"/>
            <consortium name="The Broad Institute Genome Sequencing Center for Infectious Disease"/>
            <person name="Wu L."/>
            <person name="Ma J."/>
        </authorList>
    </citation>
    <scope>NUCLEOTIDE SEQUENCE [LARGE SCALE GENOMIC DNA]</scope>
    <source>
        <strain evidence="2 3">JCM 15478</strain>
    </source>
</reference>
<name>A0ABN2WNZ7_9ACTN</name>
<proteinExistence type="predicted"/>
<accession>A0ABN2WNZ7</accession>
<comment type="caution">
    <text evidence="2">The sequence shown here is derived from an EMBL/GenBank/DDBJ whole genome shotgun (WGS) entry which is preliminary data.</text>
</comment>
<organism evidence="2 3">
    <name type="scientific">Streptomyces albiaxialis</name>
    <dbReference type="NCBI Taxonomy" id="329523"/>
    <lineage>
        <taxon>Bacteria</taxon>
        <taxon>Bacillati</taxon>
        <taxon>Actinomycetota</taxon>
        <taxon>Actinomycetes</taxon>
        <taxon>Kitasatosporales</taxon>
        <taxon>Streptomycetaceae</taxon>
        <taxon>Streptomyces</taxon>
    </lineage>
</organism>
<sequence>MAEQSKIDVSRLSESELEGIRNDVLRALAERARSGGVESILYDRHGSGHSKNTHKPTESNPSAA</sequence>
<protein>
    <submittedName>
        <fullName evidence="2">Uncharacterized protein</fullName>
    </submittedName>
</protein>
<keyword evidence="3" id="KW-1185">Reference proteome</keyword>
<dbReference type="Proteomes" id="UP001500016">
    <property type="component" value="Unassembled WGS sequence"/>
</dbReference>
<evidence type="ECO:0000313" key="3">
    <source>
        <dbReference type="Proteomes" id="UP001500016"/>
    </source>
</evidence>
<gene>
    <name evidence="2" type="ORF">GCM10009801_63950</name>
</gene>
<dbReference type="RefSeq" id="WP_344533170.1">
    <property type="nucleotide sequence ID" value="NZ_BAAAPE010000016.1"/>
</dbReference>
<evidence type="ECO:0000256" key="1">
    <source>
        <dbReference type="SAM" id="MobiDB-lite"/>
    </source>
</evidence>
<feature type="region of interest" description="Disordered" evidence="1">
    <location>
        <begin position="39"/>
        <end position="64"/>
    </location>
</feature>
<evidence type="ECO:0000313" key="2">
    <source>
        <dbReference type="EMBL" id="GAA2095288.1"/>
    </source>
</evidence>